<evidence type="ECO:0000313" key="4">
    <source>
        <dbReference type="EMBL" id="EMY35236.1"/>
    </source>
</evidence>
<evidence type="ECO:0000259" key="2">
    <source>
        <dbReference type="Pfam" id="PF01757"/>
    </source>
</evidence>
<proteinExistence type="predicted"/>
<keyword evidence="1" id="KW-1133">Transmembrane helix</keyword>
<dbReference type="GO" id="GO:0009103">
    <property type="term" value="P:lipopolysaccharide biosynthetic process"/>
    <property type="evidence" value="ECO:0007669"/>
    <property type="project" value="TreeGrafter"/>
</dbReference>
<feature type="transmembrane region" description="Helical" evidence="1">
    <location>
        <begin position="329"/>
        <end position="346"/>
    </location>
</feature>
<protein>
    <submittedName>
        <fullName evidence="4">Acyltransferase 3</fullName>
    </submittedName>
</protein>
<organism evidence="4 5">
    <name type="scientific">Arthrobacter crystallopoietes BAB-32</name>
    <dbReference type="NCBI Taxonomy" id="1246476"/>
    <lineage>
        <taxon>Bacteria</taxon>
        <taxon>Bacillati</taxon>
        <taxon>Actinomycetota</taxon>
        <taxon>Actinomycetes</taxon>
        <taxon>Micrococcales</taxon>
        <taxon>Micrococcaceae</taxon>
        <taxon>Crystallibacter</taxon>
    </lineage>
</organism>
<dbReference type="GO" id="GO:0016020">
    <property type="term" value="C:membrane"/>
    <property type="evidence" value="ECO:0007669"/>
    <property type="project" value="TreeGrafter"/>
</dbReference>
<sequence length="685" mass="73653">METLSKRQNVESGFRLDIQGLRAVAVALVVLYHLWPDHLHGGYVGVDVFFVISGFLITSHLVRQPPVSWRDLGRFWARRIRRLLPAAFLVLLATSIAARLVAPSTQWAQIAKEVIASGLYVQNWLLAGSSVDYLAAENAQTPVQHFWSLSVEEQFYLFWPLLIAAVVWLTRRTRWRQKSALFAALLTTVVASFAYSVAATAAEPGSAYFITPTRIWELGLGGLIALAGNRIYSFHPRLRAGMAWIGIAGIVAAGTAFTSETAFPGYAALLPVVATVLVIGANSTASGSPTTFLRAKPIQWLGGVSYSIYLWHWPLIVLAPFAAGDEIGLAGKLAILALSLLLAAATKTLVEDKARSAGWFRRTASTYRFAVGGMIVLVIIGSLQLVEVGQRSLRADERLAAETNSGSACLGAAALADPDCGSNQEILTDPAVAKEDKPAAYADGCWNHPPFGSRVTCTYGDGDTEIALVGNSHAGHWLPALQEIAKDRDWTITTFLASACNFTDAKVKFDTPAKTAGCTELGDWAQEATSGDKFDLVISSQLSIPLQGGGSASEQKKLAFDGYSSYLKDWADNGTNVLVLRDTPYPKTEIPSIPDCVAENPDRTDVCSGLSDSWLKPDPMAEAADALGDADISVADLTELLCRDGRCYGVNGGLITYFDGSHLTTAYARTLAPFLEQKITSALQG</sequence>
<evidence type="ECO:0000313" key="5">
    <source>
        <dbReference type="Proteomes" id="UP000010729"/>
    </source>
</evidence>
<dbReference type="Pfam" id="PF01757">
    <property type="entry name" value="Acyl_transf_3"/>
    <property type="match status" value="1"/>
</dbReference>
<evidence type="ECO:0000259" key="3">
    <source>
        <dbReference type="Pfam" id="PF19040"/>
    </source>
</evidence>
<dbReference type="AlphaFoldDB" id="N1UXX1"/>
<feature type="transmembrane region" description="Helical" evidence="1">
    <location>
        <begin position="182"/>
        <end position="202"/>
    </location>
</feature>
<feature type="transmembrane region" description="Helical" evidence="1">
    <location>
        <begin position="20"/>
        <end position="35"/>
    </location>
</feature>
<feature type="transmembrane region" description="Helical" evidence="1">
    <location>
        <begin position="263"/>
        <end position="282"/>
    </location>
</feature>
<dbReference type="EMBL" id="ANPE02000079">
    <property type="protein sequence ID" value="EMY35236.1"/>
    <property type="molecule type" value="Genomic_DNA"/>
</dbReference>
<name>N1UXX1_9MICC</name>
<keyword evidence="5" id="KW-1185">Reference proteome</keyword>
<dbReference type="InterPro" id="IPR002656">
    <property type="entry name" value="Acyl_transf_3_dom"/>
</dbReference>
<feature type="transmembrane region" description="Helical" evidence="1">
    <location>
        <begin position="41"/>
        <end position="62"/>
    </location>
</feature>
<dbReference type="GO" id="GO:0016747">
    <property type="term" value="F:acyltransferase activity, transferring groups other than amino-acyl groups"/>
    <property type="evidence" value="ECO:0007669"/>
    <property type="project" value="InterPro"/>
</dbReference>
<dbReference type="InterPro" id="IPR043968">
    <property type="entry name" value="SGNH"/>
</dbReference>
<dbReference type="Pfam" id="PF19040">
    <property type="entry name" value="SGNH"/>
    <property type="match status" value="1"/>
</dbReference>
<comment type="caution">
    <text evidence="4">The sequence shown here is derived from an EMBL/GenBank/DDBJ whole genome shotgun (WGS) entry which is preliminary data.</text>
</comment>
<gene>
    <name evidence="4" type="ORF">D477_005091</name>
</gene>
<dbReference type="InterPro" id="IPR050879">
    <property type="entry name" value="Acyltransferase_3"/>
</dbReference>
<keyword evidence="4" id="KW-0808">Transferase</keyword>
<feature type="transmembrane region" description="Helical" evidence="1">
    <location>
        <begin position="240"/>
        <end position="257"/>
    </location>
</feature>
<dbReference type="Proteomes" id="UP000010729">
    <property type="component" value="Unassembled WGS sequence"/>
</dbReference>
<dbReference type="PANTHER" id="PTHR23028:SF53">
    <property type="entry name" value="ACYL_TRANSF_3 DOMAIN-CONTAINING PROTEIN"/>
    <property type="match status" value="1"/>
</dbReference>
<reference evidence="4 5" key="1">
    <citation type="journal article" date="2013" name="Genome Announc.">
        <title>Draft Genome Sequence of Arthrobacter crystallopoietes Strain BAB-32, Revealing Genes for Bioremediation.</title>
        <authorList>
            <person name="Joshi M.N."/>
            <person name="Pandit A.S."/>
            <person name="Sharma A."/>
            <person name="Pandya R.V."/>
            <person name="Desai S.M."/>
            <person name="Saxena A.K."/>
            <person name="Bagatharia S.B."/>
        </authorList>
    </citation>
    <scope>NUCLEOTIDE SEQUENCE [LARGE SCALE GENOMIC DNA]</scope>
    <source>
        <strain evidence="4 5">BAB-32</strain>
    </source>
</reference>
<evidence type="ECO:0000256" key="1">
    <source>
        <dbReference type="SAM" id="Phobius"/>
    </source>
</evidence>
<feature type="transmembrane region" description="Helical" evidence="1">
    <location>
        <begin position="303"/>
        <end position="323"/>
    </location>
</feature>
<feature type="transmembrane region" description="Helical" evidence="1">
    <location>
        <begin position="367"/>
        <end position="386"/>
    </location>
</feature>
<feature type="transmembrane region" description="Helical" evidence="1">
    <location>
        <begin position="83"/>
        <end position="102"/>
    </location>
</feature>
<feature type="transmembrane region" description="Helical" evidence="1">
    <location>
        <begin position="208"/>
        <end position="228"/>
    </location>
</feature>
<keyword evidence="1" id="KW-0472">Membrane</keyword>
<feature type="domain" description="Acyltransferase 3" evidence="2">
    <location>
        <begin position="17"/>
        <end position="319"/>
    </location>
</feature>
<keyword evidence="4" id="KW-0012">Acyltransferase</keyword>
<keyword evidence="1" id="KW-0812">Transmembrane</keyword>
<feature type="domain" description="SGNH" evidence="3">
    <location>
        <begin position="454"/>
        <end position="676"/>
    </location>
</feature>
<dbReference type="PANTHER" id="PTHR23028">
    <property type="entry name" value="ACETYLTRANSFERASE"/>
    <property type="match status" value="1"/>
</dbReference>
<accession>N1UXX1</accession>
<feature type="transmembrane region" description="Helical" evidence="1">
    <location>
        <begin position="154"/>
        <end position="170"/>
    </location>
</feature>